<gene>
    <name evidence="1" type="ORF">MERR_LOCUS8614</name>
</gene>
<keyword evidence="2" id="KW-1185">Reference proteome</keyword>
<evidence type="ECO:0000313" key="1">
    <source>
        <dbReference type="EMBL" id="CAA7021379.1"/>
    </source>
</evidence>
<name>A0A6D2I022_9BRAS</name>
<protein>
    <submittedName>
        <fullName evidence="1">Uncharacterized protein</fullName>
    </submittedName>
</protein>
<dbReference type="Proteomes" id="UP000467841">
    <property type="component" value="Unassembled WGS sequence"/>
</dbReference>
<organism evidence="1 2">
    <name type="scientific">Microthlaspi erraticum</name>
    <dbReference type="NCBI Taxonomy" id="1685480"/>
    <lineage>
        <taxon>Eukaryota</taxon>
        <taxon>Viridiplantae</taxon>
        <taxon>Streptophyta</taxon>
        <taxon>Embryophyta</taxon>
        <taxon>Tracheophyta</taxon>
        <taxon>Spermatophyta</taxon>
        <taxon>Magnoliopsida</taxon>
        <taxon>eudicotyledons</taxon>
        <taxon>Gunneridae</taxon>
        <taxon>Pentapetalae</taxon>
        <taxon>rosids</taxon>
        <taxon>malvids</taxon>
        <taxon>Brassicales</taxon>
        <taxon>Brassicaceae</taxon>
        <taxon>Coluteocarpeae</taxon>
        <taxon>Microthlaspi</taxon>
    </lineage>
</organism>
<sequence length="229" mass="26159">MRNRLPYLHTSSTVVMTLPDFPEEILLEIMQRCGDDDYRFLASFVVAGKRSNRLVYSSEILRTCNLTALCVERLDIILIMRGLRGHPFFERCLGQGNIQAAYFEALRLIIHCGDFEGGLNLMEPNVPDDGKTTLASAFFYCLLDEAGYLFQCFDAKHDHLVSDKARRIGQEIVREVGSFHPPYGGYFSYSFLFPPALMPECAYDHDPVHDPVCHTCFLYWVAHRVCAML</sequence>
<accession>A0A6D2I022</accession>
<dbReference type="AlphaFoldDB" id="A0A6D2I022"/>
<evidence type="ECO:0000313" key="2">
    <source>
        <dbReference type="Proteomes" id="UP000467841"/>
    </source>
</evidence>
<reference evidence="1" key="1">
    <citation type="submission" date="2020-01" db="EMBL/GenBank/DDBJ databases">
        <authorList>
            <person name="Mishra B."/>
        </authorList>
    </citation>
    <scope>NUCLEOTIDE SEQUENCE [LARGE SCALE GENOMIC DNA]</scope>
</reference>
<comment type="caution">
    <text evidence="1">The sequence shown here is derived from an EMBL/GenBank/DDBJ whole genome shotgun (WGS) entry which is preliminary data.</text>
</comment>
<proteinExistence type="predicted"/>
<dbReference type="EMBL" id="CACVBM020000610">
    <property type="protein sequence ID" value="CAA7021379.1"/>
    <property type="molecule type" value="Genomic_DNA"/>
</dbReference>